<evidence type="ECO:0008006" key="6">
    <source>
        <dbReference type="Google" id="ProtNLM"/>
    </source>
</evidence>
<dbReference type="AlphaFoldDB" id="A0A934X4Q6"/>
<evidence type="ECO:0000313" key="4">
    <source>
        <dbReference type="EMBL" id="MBL0002729.1"/>
    </source>
</evidence>
<keyword evidence="2" id="KW-0732">Signal</keyword>
<feature type="chain" id="PRO_5036601899" description="PepSY domain-containing protein" evidence="2">
    <location>
        <begin position="28"/>
        <end position="169"/>
    </location>
</feature>
<dbReference type="Gene3D" id="3.30.505.20">
    <property type="match status" value="1"/>
</dbReference>
<sequence length="169" mass="16853">MKKQTLVSAVAAVATAAVLGMGGAALAQAGQSVPTSVPTSVQADASPSATATPGAPAGQGRERAPGLTKEKLKDWIAKHGLTGDTAVKVTEAAVAKEPTAYVLRVGKLADGTYVARMMRPDGTRIVLMIDANFAVTSVEDAPEKVPGQGRGAGKGAKNNASTASPTASS</sequence>
<protein>
    <recommendedName>
        <fullName evidence="6">PepSY domain-containing protein</fullName>
    </recommendedName>
</protein>
<feature type="compositionally biased region" description="Low complexity" evidence="1">
    <location>
        <begin position="45"/>
        <end position="58"/>
    </location>
</feature>
<dbReference type="EMBL" id="JADKGK010000004">
    <property type="protein sequence ID" value="MBL0002729.1"/>
    <property type="molecule type" value="Genomic_DNA"/>
</dbReference>
<reference evidence="3 5" key="1">
    <citation type="submission" date="2020-10" db="EMBL/GenBank/DDBJ databases">
        <title>Connecting structure to function with the recovery of over 1000 high-quality activated sludge metagenome-assembled genomes encoding full-length rRNA genes using long-read sequencing.</title>
        <authorList>
            <person name="Singleton C.M."/>
            <person name="Petriglieri F."/>
            <person name="Kristensen J.M."/>
            <person name="Kirkegaard R.H."/>
            <person name="Michaelsen T.Y."/>
            <person name="Andersen M.H."/>
            <person name="Karst S.M."/>
            <person name="Dueholm M.S."/>
            <person name="Nielsen P.H."/>
            <person name="Albertsen M."/>
        </authorList>
    </citation>
    <scope>NUCLEOTIDE SEQUENCE [LARGE SCALE GENOMIC DNA]</scope>
    <source>
        <strain evidence="3">AalE_18-Q3-R2-46_BAT3C.188</strain>
        <strain evidence="4">Ribe_18-Q3-R11-54_MAXAC.001</strain>
    </source>
</reference>
<organism evidence="3 5">
    <name type="scientific">Candidatus Phosphoribacter hodrii</name>
    <dbReference type="NCBI Taxonomy" id="2953743"/>
    <lineage>
        <taxon>Bacteria</taxon>
        <taxon>Bacillati</taxon>
        <taxon>Actinomycetota</taxon>
        <taxon>Actinomycetes</taxon>
        <taxon>Micrococcales</taxon>
        <taxon>Dermatophilaceae</taxon>
        <taxon>Candidatus Phosphoribacter</taxon>
    </lineage>
</organism>
<comment type="caution">
    <text evidence="3">The sequence shown here is derived from an EMBL/GenBank/DDBJ whole genome shotgun (WGS) entry which is preliminary data.</text>
</comment>
<gene>
    <name evidence="3" type="ORF">IPF40_04630</name>
    <name evidence="4" type="ORF">IPP00_01560</name>
</gene>
<evidence type="ECO:0000256" key="1">
    <source>
        <dbReference type="SAM" id="MobiDB-lite"/>
    </source>
</evidence>
<feature type="region of interest" description="Disordered" evidence="1">
    <location>
        <begin position="138"/>
        <end position="169"/>
    </location>
</feature>
<evidence type="ECO:0000313" key="5">
    <source>
        <dbReference type="Proteomes" id="UP000718281"/>
    </source>
</evidence>
<feature type="compositionally biased region" description="Low complexity" evidence="1">
    <location>
        <begin position="155"/>
        <end position="169"/>
    </location>
</feature>
<evidence type="ECO:0000313" key="3">
    <source>
        <dbReference type="EMBL" id="MBK6300360.1"/>
    </source>
</evidence>
<proteinExistence type="predicted"/>
<feature type="region of interest" description="Disordered" evidence="1">
    <location>
        <begin position="36"/>
        <end position="66"/>
    </location>
</feature>
<dbReference type="Proteomes" id="UP000886632">
    <property type="component" value="Unassembled WGS sequence"/>
</dbReference>
<evidence type="ECO:0000256" key="2">
    <source>
        <dbReference type="SAM" id="SignalP"/>
    </source>
</evidence>
<dbReference type="EMBL" id="JADIXZ010000003">
    <property type="protein sequence ID" value="MBK6300360.1"/>
    <property type="molecule type" value="Genomic_DNA"/>
</dbReference>
<feature type="signal peptide" evidence="2">
    <location>
        <begin position="1"/>
        <end position="27"/>
    </location>
</feature>
<dbReference type="Proteomes" id="UP000718281">
    <property type="component" value="Unassembled WGS sequence"/>
</dbReference>
<accession>A0A934X4Q6</accession>
<name>A0A934X4Q6_9MICO</name>